<dbReference type="InterPro" id="IPR054129">
    <property type="entry name" value="DesT_TetR_C"/>
</dbReference>
<dbReference type="Proteomes" id="UP000053405">
    <property type="component" value="Unassembled WGS sequence"/>
</dbReference>
<dbReference type="SUPFAM" id="SSF48498">
    <property type="entry name" value="Tetracyclin repressor-like, C-terminal domain"/>
    <property type="match status" value="1"/>
</dbReference>
<evidence type="ECO:0000256" key="2">
    <source>
        <dbReference type="ARBA" id="ARBA00023125"/>
    </source>
</evidence>
<dbReference type="eggNOG" id="COG1309">
    <property type="taxonomic scope" value="Bacteria"/>
</dbReference>
<sequence length="208" mass="22576">MTVTENAAGTPERRRRMSPEQRRQQLLDIGLAMSRDMPPEEVTMEAVAEAAGVSRGLVFHYFESTHDFHLAIMRAQAADMLERTRPPEGIDDPNEAALAAIGAYVDYVEEHPAAYASVLRGALSAEAGLREVTEATRNEVAARVISFAPALGLTVNATVRAAVMGWIAFTEDVMIRWLTERELSREQVLGLLTTSLLAVAGAAALVDV</sequence>
<dbReference type="SUPFAM" id="SSF46689">
    <property type="entry name" value="Homeodomain-like"/>
    <property type="match status" value="1"/>
</dbReference>
<dbReference type="EMBL" id="BANT01000012">
    <property type="protein sequence ID" value="GAC56777.1"/>
    <property type="molecule type" value="Genomic_DNA"/>
</dbReference>
<protein>
    <submittedName>
        <fullName evidence="7">Putative TetR family transcriptional regulator</fullName>
    </submittedName>
</protein>
<reference evidence="7 8" key="1">
    <citation type="submission" date="2012-12" db="EMBL/GenBank/DDBJ databases">
        <title>Whole genome shotgun sequence of Gordonia hirsuta NBRC 16056.</title>
        <authorList>
            <person name="Isaki-Nakamura S."/>
            <person name="Hosoyama A."/>
            <person name="Tsuchikane K."/>
            <person name="Katsumata H."/>
            <person name="Baba S."/>
            <person name="Yamazaki S."/>
            <person name="Fujita N."/>
        </authorList>
    </citation>
    <scope>NUCLEOTIDE SEQUENCE [LARGE SCALE GENOMIC DNA]</scope>
    <source>
        <strain evidence="7 8">NBRC 16056</strain>
    </source>
</reference>
<dbReference type="PROSITE" id="PS50977">
    <property type="entry name" value="HTH_TETR_2"/>
    <property type="match status" value="1"/>
</dbReference>
<dbReference type="RefSeq" id="WP_005937624.1">
    <property type="nucleotide sequence ID" value="NZ_ATVK01000045.1"/>
</dbReference>
<dbReference type="STRING" id="1121927.GOHSU_12_01670"/>
<keyword evidence="3" id="KW-0804">Transcription</keyword>
<keyword evidence="2 4" id="KW-0238">DNA-binding</keyword>
<dbReference type="Gene3D" id="1.10.357.10">
    <property type="entry name" value="Tetracycline Repressor, domain 2"/>
    <property type="match status" value="1"/>
</dbReference>
<feature type="DNA-binding region" description="H-T-H motif" evidence="4">
    <location>
        <begin position="43"/>
        <end position="62"/>
    </location>
</feature>
<evidence type="ECO:0000256" key="5">
    <source>
        <dbReference type="SAM" id="MobiDB-lite"/>
    </source>
</evidence>
<evidence type="ECO:0000259" key="6">
    <source>
        <dbReference type="PROSITE" id="PS50977"/>
    </source>
</evidence>
<dbReference type="GO" id="GO:0003700">
    <property type="term" value="F:DNA-binding transcription factor activity"/>
    <property type="evidence" value="ECO:0007669"/>
    <property type="project" value="TreeGrafter"/>
</dbReference>
<keyword evidence="8" id="KW-1185">Reference proteome</keyword>
<evidence type="ECO:0000313" key="7">
    <source>
        <dbReference type="EMBL" id="GAC56777.1"/>
    </source>
</evidence>
<proteinExistence type="predicted"/>
<dbReference type="InterPro" id="IPR009057">
    <property type="entry name" value="Homeodomain-like_sf"/>
</dbReference>
<accession>L7L9P8</accession>
<name>L7L9P8_9ACTN</name>
<dbReference type="Pfam" id="PF21943">
    <property type="entry name" value="TetR_C_46"/>
    <property type="match status" value="1"/>
</dbReference>
<evidence type="ECO:0000256" key="3">
    <source>
        <dbReference type="ARBA" id="ARBA00023163"/>
    </source>
</evidence>
<dbReference type="GO" id="GO:0000976">
    <property type="term" value="F:transcription cis-regulatory region binding"/>
    <property type="evidence" value="ECO:0007669"/>
    <property type="project" value="TreeGrafter"/>
</dbReference>
<evidence type="ECO:0000256" key="1">
    <source>
        <dbReference type="ARBA" id="ARBA00023015"/>
    </source>
</evidence>
<dbReference type="InterPro" id="IPR050109">
    <property type="entry name" value="HTH-type_TetR-like_transc_reg"/>
</dbReference>
<keyword evidence="1" id="KW-0805">Transcription regulation</keyword>
<dbReference type="Pfam" id="PF00440">
    <property type="entry name" value="TetR_N"/>
    <property type="match status" value="1"/>
</dbReference>
<dbReference type="InterPro" id="IPR036271">
    <property type="entry name" value="Tet_transcr_reg_TetR-rel_C_sf"/>
</dbReference>
<evidence type="ECO:0000256" key="4">
    <source>
        <dbReference type="PROSITE-ProRule" id="PRU00335"/>
    </source>
</evidence>
<feature type="domain" description="HTH tetR-type" evidence="6">
    <location>
        <begin position="20"/>
        <end position="80"/>
    </location>
</feature>
<dbReference type="PANTHER" id="PTHR30055:SF174">
    <property type="entry name" value="TRANSCRIPTIONAL REGULATORY PROTEIN (PROBABLY TETR-FAMILY)-RELATED"/>
    <property type="match status" value="1"/>
</dbReference>
<gene>
    <name evidence="7" type="ORF">GOHSU_12_01670</name>
</gene>
<organism evidence="7 8">
    <name type="scientific">Gordonia hirsuta DSM 44140 = NBRC 16056</name>
    <dbReference type="NCBI Taxonomy" id="1121927"/>
    <lineage>
        <taxon>Bacteria</taxon>
        <taxon>Bacillati</taxon>
        <taxon>Actinomycetota</taxon>
        <taxon>Actinomycetes</taxon>
        <taxon>Mycobacteriales</taxon>
        <taxon>Gordoniaceae</taxon>
        <taxon>Gordonia</taxon>
    </lineage>
</organism>
<comment type="caution">
    <text evidence="7">The sequence shown here is derived from an EMBL/GenBank/DDBJ whole genome shotgun (WGS) entry which is preliminary data.</text>
</comment>
<evidence type="ECO:0000313" key="8">
    <source>
        <dbReference type="Proteomes" id="UP000053405"/>
    </source>
</evidence>
<dbReference type="AlphaFoldDB" id="L7L9P8"/>
<dbReference type="InterPro" id="IPR001647">
    <property type="entry name" value="HTH_TetR"/>
</dbReference>
<dbReference type="PANTHER" id="PTHR30055">
    <property type="entry name" value="HTH-TYPE TRANSCRIPTIONAL REGULATOR RUTR"/>
    <property type="match status" value="1"/>
</dbReference>
<feature type="region of interest" description="Disordered" evidence="5">
    <location>
        <begin position="1"/>
        <end position="23"/>
    </location>
</feature>